<dbReference type="Proteomes" id="UP000663903">
    <property type="component" value="Chromosome"/>
</dbReference>
<organism evidence="1 2">
    <name type="scientific">Ottowia testudinis</name>
    <dbReference type="NCBI Taxonomy" id="2816950"/>
    <lineage>
        <taxon>Bacteria</taxon>
        <taxon>Pseudomonadati</taxon>
        <taxon>Pseudomonadota</taxon>
        <taxon>Betaproteobacteria</taxon>
        <taxon>Burkholderiales</taxon>
        <taxon>Comamonadaceae</taxon>
        <taxon>Ottowia</taxon>
    </lineage>
</organism>
<accession>A0A975H2N0</accession>
<dbReference type="KEGG" id="otd:J1M35_14845"/>
<gene>
    <name evidence="1" type="ORF">J1M35_14845</name>
</gene>
<name>A0A975H2N0_9BURK</name>
<sequence length="109" mass="11995">MSGDTHAITAWPNLCNAAREFIAERILTIEADSFGDYTAEDMASAQREEQQIESEIAQLQALLTAAIQIERMRHPSIAALLRQHGFVYETAQVEALVAATQACAAFEKD</sequence>
<dbReference type="EMBL" id="CP071796">
    <property type="protein sequence ID" value="QTD44370.1"/>
    <property type="molecule type" value="Genomic_DNA"/>
</dbReference>
<evidence type="ECO:0000313" key="1">
    <source>
        <dbReference type="EMBL" id="QTD44370.1"/>
    </source>
</evidence>
<dbReference type="RefSeq" id="WP_208007934.1">
    <property type="nucleotide sequence ID" value="NZ_CP071796.1"/>
</dbReference>
<dbReference type="AlphaFoldDB" id="A0A975H2N0"/>
<reference evidence="1" key="1">
    <citation type="submission" date="2021-03" db="EMBL/GenBank/DDBJ databases">
        <title>Ottowia sp. 27C isolated from the cloaca of a Giant Asian pond turtle (Heosemys grandis).</title>
        <authorList>
            <person name="Spergser J."/>
            <person name="Busse H.-J."/>
        </authorList>
    </citation>
    <scope>NUCLEOTIDE SEQUENCE</scope>
    <source>
        <strain evidence="1">27C</strain>
    </source>
</reference>
<evidence type="ECO:0000313" key="2">
    <source>
        <dbReference type="Proteomes" id="UP000663903"/>
    </source>
</evidence>
<proteinExistence type="predicted"/>
<protein>
    <submittedName>
        <fullName evidence="1">Uncharacterized protein</fullName>
    </submittedName>
</protein>
<keyword evidence="2" id="KW-1185">Reference proteome</keyword>